<evidence type="ECO:0000313" key="2">
    <source>
        <dbReference type="RefSeq" id="XP_025416323.1"/>
    </source>
</evidence>
<reference evidence="2" key="1">
    <citation type="submission" date="2025-08" db="UniProtKB">
        <authorList>
            <consortium name="RefSeq"/>
        </authorList>
    </citation>
    <scope>IDENTIFICATION</scope>
    <source>
        <tissue evidence="2">Whole body</tissue>
    </source>
</reference>
<evidence type="ECO:0000313" key="1">
    <source>
        <dbReference type="Proteomes" id="UP000694846"/>
    </source>
</evidence>
<name>A0A8B8G0L4_9HEMI</name>
<sequence length="139" mass="15955">MEHRKKEIQGRFKSEMDLLVDIVLQGHGTTNDGNTSRRFFREPEKSSDITGIDINLIKRFSTILVVMASGKEIDVDAFENYGIETARLFVKLYPWYYMPSSVHKILLHGADAATCRGDRSRIGHQLRHNGRQFACTIRN</sequence>
<dbReference type="OrthoDB" id="6627303at2759"/>
<dbReference type="AlphaFoldDB" id="A0A8B8G0L4"/>
<gene>
    <name evidence="2" type="primary">LOC112687680</name>
</gene>
<proteinExistence type="predicted"/>
<keyword evidence="1" id="KW-1185">Reference proteome</keyword>
<dbReference type="GeneID" id="112687680"/>
<accession>A0A8B8G0L4</accession>
<protein>
    <submittedName>
        <fullName evidence="2">Uncharacterized protein LOC112687680</fullName>
    </submittedName>
</protein>
<organism evidence="1 2">
    <name type="scientific">Sipha flava</name>
    <name type="common">yellow sugarcane aphid</name>
    <dbReference type="NCBI Taxonomy" id="143950"/>
    <lineage>
        <taxon>Eukaryota</taxon>
        <taxon>Metazoa</taxon>
        <taxon>Ecdysozoa</taxon>
        <taxon>Arthropoda</taxon>
        <taxon>Hexapoda</taxon>
        <taxon>Insecta</taxon>
        <taxon>Pterygota</taxon>
        <taxon>Neoptera</taxon>
        <taxon>Paraneoptera</taxon>
        <taxon>Hemiptera</taxon>
        <taxon>Sternorrhyncha</taxon>
        <taxon>Aphidomorpha</taxon>
        <taxon>Aphidoidea</taxon>
        <taxon>Aphididae</taxon>
        <taxon>Sipha</taxon>
    </lineage>
</organism>
<dbReference type="Proteomes" id="UP000694846">
    <property type="component" value="Unplaced"/>
</dbReference>
<dbReference type="RefSeq" id="XP_025416323.1">
    <property type="nucleotide sequence ID" value="XM_025560538.1"/>
</dbReference>